<accession>A0A0F9QQ57</accession>
<sequence length="225" mass="27493">MNLQKKCRKCHDFFPAKPMELQFFCNKPECQKYRNTHNFWSIKSQRYICMDYFDIYDLDRPYNITENGEILNYERVCRVCGMSMFNKNGKYSVHRRYCQKHTGNELWSKYNWSEVSKKYARKVAKDNEELIERTNNTDYSSVTICEECSKICSIYDIYSSEYWHKKRIDVINIHHIFPVHKITMENIHLIWDFSNFKALCKECHNKQNHYLKRIEKVKFRMITSF</sequence>
<proteinExistence type="predicted"/>
<name>A0A0F9QQ57_9ZZZZ</name>
<protein>
    <recommendedName>
        <fullName evidence="2">HNH domain-containing protein</fullName>
    </recommendedName>
</protein>
<gene>
    <name evidence="1" type="ORF">LCGC14_0987850</name>
</gene>
<organism evidence="1">
    <name type="scientific">marine sediment metagenome</name>
    <dbReference type="NCBI Taxonomy" id="412755"/>
    <lineage>
        <taxon>unclassified sequences</taxon>
        <taxon>metagenomes</taxon>
        <taxon>ecological metagenomes</taxon>
    </lineage>
</organism>
<evidence type="ECO:0000313" key="1">
    <source>
        <dbReference type="EMBL" id="KKN15266.1"/>
    </source>
</evidence>
<evidence type="ECO:0008006" key="2">
    <source>
        <dbReference type="Google" id="ProtNLM"/>
    </source>
</evidence>
<dbReference type="AlphaFoldDB" id="A0A0F9QQ57"/>
<dbReference type="EMBL" id="LAZR01003729">
    <property type="protein sequence ID" value="KKN15266.1"/>
    <property type="molecule type" value="Genomic_DNA"/>
</dbReference>
<comment type="caution">
    <text evidence="1">The sequence shown here is derived from an EMBL/GenBank/DDBJ whole genome shotgun (WGS) entry which is preliminary data.</text>
</comment>
<reference evidence="1" key="1">
    <citation type="journal article" date="2015" name="Nature">
        <title>Complex archaea that bridge the gap between prokaryotes and eukaryotes.</title>
        <authorList>
            <person name="Spang A."/>
            <person name="Saw J.H."/>
            <person name="Jorgensen S.L."/>
            <person name="Zaremba-Niedzwiedzka K."/>
            <person name="Martijn J."/>
            <person name="Lind A.E."/>
            <person name="van Eijk R."/>
            <person name="Schleper C."/>
            <person name="Guy L."/>
            <person name="Ettema T.J."/>
        </authorList>
    </citation>
    <scope>NUCLEOTIDE SEQUENCE</scope>
</reference>